<dbReference type="PANTHER" id="PTHR10907">
    <property type="entry name" value="REGUCALCIN"/>
    <property type="match status" value="1"/>
</dbReference>
<evidence type="ECO:0000313" key="3">
    <source>
        <dbReference type="EMBL" id="MCO8274029.1"/>
    </source>
</evidence>
<name>A0ABT1DT47_9ACTN</name>
<dbReference type="Proteomes" id="UP001523369">
    <property type="component" value="Unassembled WGS sequence"/>
</dbReference>
<comment type="similarity">
    <text evidence="1">Belongs to the SMP-30/CGR1 family.</text>
</comment>
<dbReference type="InterPro" id="IPR005511">
    <property type="entry name" value="SMP-30"/>
</dbReference>
<dbReference type="PANTHER" id="PTHR10907:SF47">
    <property type="entry name" value="REGUCALCIN"/>
    <property type="match status" value="1"/>
</dbReference>
<dbReference type="Pfam" id="PF08450">
    <property type="entry name" value="SGL"/>
    <property type="match status" value="1"/>
</dbReference>
<dbReference type="InterPro" id="IPR013658">
    <property type="entry name" value="SGL"/>
</dbReference>
<protein>
    <submittedName>
        <fullName evidence="3">SMP-30/gluconolactonase/LRE family protein</fullName>
    </submittedName>
</protein>
<organism evidence="3 4">
    <name type="scientific">Paractinoplanes aksuensis</name>
    <dbReference type="NCBI Taxonomy" id="2939490"/>
    <lineage>
        <taxon>Bacteria</taxon>
        <taxon>Bacillati</taxon>
        <taxon>Actinomycetota</taxon>
        <taxon>Actinomycetes</taxon>
        <taxon>Micromonosporales</taxon>
        <taxon>Micromonosporaceae</taxon>
        <taxon>Paractinoplanes</taxon>
    </lineage>
</organism>
<sequence>MMYAARAVTEDRAEHAEGPAWDARRGELLWVDQFAGLVHRSRYAGGSLRPVRTYDIGTPVGAVVPVAGEDGWLLAAGAGFARLSSDGQVEVVAEPEAAVRDTNRMNDGKCDPRGRFYAGSMAWAKTPGAGSLYRYDGKVQTILSDVTISNGLAWTPTGDRMYYIDTPTRRVDVFTIAADGEPVERRPAFHIDPADGQPDGMCVDDEGCLWVALWGGGQVCRYTPNGEKLAAVVVPAPQVSSCAFAGRTLFITTSQEGYTPADSERHPNAGRLFAVDLPVGGPPATPWSG</sequence>
<gene>
    <name evidence="3" type="ORF">M1L60_25855</name>
</gene>
<keyword evidence="4" id="KW-1185">Reference proteome</keyword>
<evidence type="ECO:0000256" key="1">
    <source>
        <dbReference type="ARBA" id="ARBA00008853"/>
    </source>
</evidence>
<accession>A0ABT1DT47</accession>
<dbReference type="Gene3D" id="2.120.10.30">
    <property type="entry name" value="TolB, C-terminal domain"/>
    <property type="match status" value="1"/>
</dbReference>
<dbReference type="EMBL" id="JAMYJR010000028">
    <property type="protein sequence ID" value="MCO8274029.1"/>
    <property type="molecule type" value="Genomic_DNA"/>
</dbReference>
<evidence type="ECO:0000313" key="4">
    <source>
        <dbReference type="Proteomes" id="UP001523369"/>
    </source>
</evidence>
<feature type="domain" description="SMP-30/Gluconolactonase/LRE-like region" evidence="2">
    <location>
        <begin position="16"/>
        <end position="254"/>
    </location>
</feature>
<comment type="caution">
    <text evidence="3">The sequence shown here is derived from an EMBL/GenBank/DDBJ whole genome shotgun (WGS) entry which is preliminary data.</text>
</comment>
<dbReference type="RefSeq" id="WP_253240105.1">
    <property type="nucleotide sequence ID" value="NZ_JAMYJR010000028.1"/>
</dbReference>
<dbReference type="InterPro" id="IPR011042">
    <property type="entry name" value="6-blade_b-propeller_TolB-like"/>
</dbReference>
<dbReference type="SUPFAM" id="SSF63829">
    <property type="entry name" value="Calcium-dependent phosphotriesterase"/>
    <property type="match status" value="1"/>
</dbReference>
<evidence type="ECO:0000259" key="2">
    <source>
        <dbReference type="Pfam" id="PF08450"/>
    </source>
</evidence>
<dbReference type="PRINTS" id="PR01790">
    <property type="entry name" value="SMP30FAMILY"/>
</dbReference>
<proteinExistence type="inferred from homology"/>
<reference evidence="3 4" key="1">
    <citation type="submission" date="2022-06" db="EMBL/GenBank/DDBJ databases">
        <title>New Species of the Genus Actinoplanes, ActinopZanes ferrugineus.</title>
        <authorList>
            <person name="Ding P."/>
        </authorList>
    </citation>
    <scope>NUCLEOTIDE SEQUENCE [LARGE SCALE GENOMIC DNA]</scope>
    <source>
        <strain evidence="3 4">TRM88003</strain>
    </source>
</reference>